<evidence type="ECO:0000256" key="1">
    <source>
        <dbReference type="SAM" id="MobiDB-lite"/>
    </source>
</evidence>
<comment type="caution">
    <text evidence="2">The sequence shown here is derived from an EMBL/GenBank/DDBJ whole genome shotgun (WGS) entry which is preliminary data.</text>
</comment>
<organism evidence="2 3">
    <name type="scientific">Molorchus minor</name>
    <dbReference type="NCBI Taxonomy" id="1323400"/>
    <lineage>
        <taxon>Eukaryota</taxon>
        <taxon>Metazoa</taxon>
        <taxon>Ecdysozoa</taxon>
        <taxon>Arthropoda</taxon>
        <taxon>Hexapoda</taxon>
        <taxon>Insecta</taxon>
        <taxon>Pterygota</taxon>
        <taxon>Neoptera</taxon>
        <taxon>Endopterygota</taxon>
        <taxon>Coleoptera</taxon>
        <taxon>Polyphaga</taxon>
        <taxon>Cucujiformia</taxon>
        <taxon>Chrysomeloidea</taxon>
        <taxon>Cerambycidae</taxon>
        <taxon>Lamiinae</taxon>
        <taxon>Monochamini</taxon>
        <taxon>Molorchus</taxon>
    </lineage>
</organism>
<feature type="region of interest" description="Disordered" evidence="1">
    <location>
        <begin position="1"/>
        <end position="96"/>
    </location>
</feature>
<feature type="compositionally biased region" description="Polar residues" evidence="1">
    <location>
        <begin position="1"/>
        <end position="10"/>
    </location>
</feature>
<feature type="compositionally biased region" description="Basic and acidic residues" evidence="1">
    <location>
        <begin position="21"/>
        <end position="31"/>
    </location>
</feature>
<protein>
    <submittedName>
        <fullName evidence="2">Uncharacterized protein</fullName>
    </submittedName>
</protein>
<evidence type="ECO:0000313" key="2">
    <source>
        <dbReference type="EMBL" id="KAJ8985959.1"/>
    </source>
</evidence>
<feature type="compositionally biased region" description="Basic and acidic residues" evidence="1">
    <location>
        <begin position="67"/>
        <end position="87"/>
    </location>
</feature>
<keyword evidence="3" id="KW-1185">Reference proteome</keyword>
<name>A0ABQ9K7Y2_9CUCU</name>
<sequence length="96" mass="10939">MYTVDGTEQINIGEATMGKPESSEGRGETSKRAPARNSPRVARGRKGTDRFKEERRTREVTVLPLTDNREEDNRICEEDGRIHLDSRRNRRGHSGT</sequence>
<evidence type="ECO:0000313" key="3">
    <source>
        <dbReference type="Proteomes" id="UP001162164"/>
    </source>
</evidence>
<reference evidence="2" key="1">
    <citation type="journal article" date="2023" name="Insect Mol. Biol.">
        <title>Genome sequencing provides insights into the evolution of gene families encoding plant cell wall-degrading enzymes in longhorned beetles.</title>
        <authorList>
            <person name="Shin N.R."/>
            <person name="Okamura Y."/>
            <person name="Kirsch R."/>
            <person name="Pauchet Y."/>
        </authorList>
    </citation>
    <scope>NUCLEOTIDE SEQUENCE</scope>
    <source>
        <strain evidence="2">MMC_N1</strain>
    </source>
</reference>
<feature type="compositionally biased region" description="Basic and acidic residues" evidence="1">
    <location>
        <begin position="46"/>
        <end position="59"/>
    </location>
</feature>
<proteinExistence type="predicted"/>
<accession>A0ABQ9K7Y2</accession>
<dbReference type="Proteomes" id="UP001162164">
    <property type="component" value="Unassembled WGS sequence"/>
</dbReference>
<dbReference type="EMBL" id="JAPWTJ010000005">
    <property type="protein sequence ID" value="KAJ8985959.1"/>
    <property type="molecule type" value="Genomic_DNA"/>
</dbReference>
<gene>
    <name evidence="2" type="ORF">NQ317_010717</name>
</gene>